<organism evidence="1 2">
    <name type="scientific">Duganella phyllosphaerae</name>
    <dbReference type="NCBI Taxonomy" id="762836"/>
    <lineage>
        <taxon>Bacteria</taxon>
        <taxon>Pseudomonadati</taxon>
        <taxon>Pseudomonadota</taxon>
        <taxon>Betaproteobacteria</taxon>
        <taxon>Burkholderiales</taxon>
        <taxon>Oxalobacteraceae</taxon>
        <taxon>Telluria group</taxon>
        <taxon>Duganella</taxon>
    </lineage>
</organism>
<dbReference type="Proteomes" id="UP000175989">
    <property type="component" value="Unassembled WGS sequence"/>
</dbReference>
<reference evidence="2" key="1">
    <citation type="journal article" date="2016" name="Front. Microbiol.">
        <title>Molecular Keys to the Janthinobacterium and Duganella spp. Interaction with the Plant Pathogen Fusarium graminearum.</title>
        <authorList>
            <person name="Haack F.S."/>
            <person name="Poehlein A."/>
            <person name="Kroger C."/>
            <person name="Voigt C.A."/>
            <person name="Piepenbring M."/>
            <person name="Bode H.B."/>
            <person name="Daniel R."/>
            <person name="Schafer W."/>
            <person name="Streit W.R."/>
        </authorList>
    </citation>
    <scope>NUCLEOTIDE SEQUENCE [LARGE SCALE GENOMIC DNA]</scope>
    <source>
        <strain evidence="2">T54</strain>
    </source>
</reference>
<keyword evidence="2" id="KW-1185">Reference proteome</keyword>
<name>A0A1E7WH71_9BURK</name>
<accession>A0A1E7WH71</accession>
<dbReference type="AlphaFoldDB" id="A0A1E7WH71"/>
<proteinExistence type="predicted"/>
<evidence type="ECO:0000313" key="2">
    <source>
        <dbReference type="Proteomes" id="UP000175989"/>
    </source>
</evidence>
<protein>
    <submittedName>
        <fullName evidence="1">Uncharacterized protein</fullName>
    </submittedName>
</protein>
<dbReference type="OrthoDB" id="5519791at2"/>
<dbReference type="EMBL" id="LROM01000093">
    <property type="protein sequence ID" value="OEZ97968.1"/>
    <property type="molecule type" value="Genomic_DNA"/>
</dbReference>
<dbReference type="RefSeq" id="WP_070249439.1">
    <property type="nucleotide sequence ID" value="NZ_LROM01000093.1"/>
</dbReference>
<evidence type="ECO:0000313" key="1">
    <source>
        <dbReference type="EMBL" id="OEZ97968.1"/>
    </source>
</evidence>
<comment type="caution">
    <text evidence="1">The sequence shown here is derived from an EMBL/GenBank/DDBJ whole genome shotgun (WGS) entry which is preliminary data.</text>
</comment>
<gene>
    <name evidence="1" type="ORF">DUPY_32390</name>
</gene>
<sequence length="164" mass="18514">MGLAISIKDQALIELAKATAFDFNRADRAAGHLFQWWLIDDLAYERKGLPLTDAERAELLCWLEEPLGAYQTLQTRSASIRTMQLHTADRIARWEAKLREPELDIATRKEARAAFEGFAKQADEMTTIALLEDFSARYRDNNFAGDASRVDAAAHVQSASQSRR</sequence>